<comment type="subunit">
    <text evidence="7">Homodimer.</text>
</comment>
<evidence type="ECO:0000256" key="7">
    <source>
        <dbReference type="HAMAP-Rule" id="MF_01659"/>
    </source>
</evidence>
<organism evidence="11 12">
    <name type="scientific">Rubrobacter marinus</name>
    <dbReference type="NCBI Taxonomy" id="2653852"/>
    <lineage>
        <taxon>Bacteria</taxon>
        <taxon>Bacillati</taxon>
        <taxon>Actinomycetota</taxon>
        <taxon>Rubrobacteria</taxon>
        <taxon>Rubrobacterales</taxon>
        <taxon>Rubrobacteraceae</taxon>
        <taxon>Rubrobacter</taxon>
    </lineage>
</organism>
<keyword evidence="5 7" id="KW-0786">Thiamine pyrophosphate</keyword>
<dbReference type="GO" id="GO:0009234">
    <property type="term" value="P:menaquinone biosynthetic process"/>
    <property type="evidence" value="ECO:0007669"/>
    <property type="project" value="UniProtKB-UniRule"/>
</dbReference>
<evidence type="ECO:0000256" key="2">
    <source>
        <dbReference type="ARBA" id="ARBA00022679"/>
    </source>
</evidence>
<proteinExistence type="inferred from homology"/>
<evidence type="ECO:0000256" key="5">
    <source>
        <dbReference type="ARBA" id="ARBA00023052"/>
    </source>
</evidence>
<evidence type="ECO:0000256" key="4">
    <source>
        <dbReference type="ARBA" id="ARBA00022842"/>
    </source>
</evidence>
<dbReference type="RefSeq" id="WP_166397602.1">
    <property type="nucleotide sequence ID" value="NZ_CP045121.1"/>
</dbReference>
<comment type="catalytic activity">
    <reaction evidence="7">
        <text>isochorismate + 2-oxoglutarate + H(+) = 5-enolpyruvoyl-6-hydroxy-2-succinyl-cyclohex-3-ene-1-carboxylate + CO2</text>
        <dbReference type="Rhea" id="RHEA:25593"/>
        <dbReference type="ChEBI" id="CHEBI:15378"/>
        <dbReference type="ChEBI" id="CHEBI:16526"/>
        <dbReference type="ChEBI" id="CHEBI:16810"/>
        <dbReference type="ChEBI" id="CHEBI:29780"/>
        <dbReference type="ChEBI" id="CHEBI:58818"/>
        <dbReference type="EC" id="2.2.1.9"/>
    </reaction>
</comment>
<dbReference type="EMBL" id="CP045121">
    <property type="protein sequence ID" value="QIN79928.1"/>
    <property type="molecule type" value="Genomic_DNA"/>
</dbReference>
<dbReference type="Pfam" id="PF02775">
    <property type="entry name" value="TPP_enzyme_C"/>
    <property type="match status" value="1"/>
</dbReference>
<feature type="domain" description="Menaquinone biosynthesis protein MenD middle" evidence="10">
    <location>
        <begin position="195"/>
        <end position="408"/>
    </location>
</feature>
<comment type="cofactor">
    <cofactor evidence="7">
        <name>thiamine diphosphate</name>
        <dbReference type="ChEBI" id="CHEBI:58937"/>
    </cofactor>
    <text evidence="7">Binds 1 thiamine pyrophosphate per subunit.</text>
</comment>
<dbReference type="Proteomes" id="UP000502706">
    <property type="component" value="Chromosome"/>
</dbReference>
<dbReference type="GO" id="GO:0000287">
    <property type="term" value="F:magnesium ion binding"/>
    <property type="evidence" value="ECO:0007669"/>
    <property type="project" value="UniProtKB-UniRule"/>
</dbReference>
<dbReference type="InterPro" id="IPR029061">
    <property type="entry name" value="THDP-binding"/>
</dbReference>
<dbReference type="Gene3D" id="3.40.50.970">
    <property type="match status" value="2"/>
</dbReference>
<dbReference type="GO" id="GO:0070204">
    <property type="term" value="F:2-succinyl-5-enolpyruvyl-6-hydroxy-3-cyclohexene-1-carboxylic-acid synthase activity"/>
    <property type="evidence" value="ECO:0007669"/>
    <property type="project" value="UniProtKB-UniRule"/>
</dbReference>
<dbReference type="InterPro" id="IPR029035">
    <property type="entry name" value="DHS-like_NAD/FAD-binding_dom"/>
</dbReference>
<dbReference type="InterPro" id="IPR011766">
    <property type="entry name" value="TPP_enzyme_TPP-bd"/>
</dbReference>
<dbReference type="HAMAP" id="MF_01659">
    <property type="entry name" value="MenD"/>
    <property type="match status" value="1"/>
</dbReference>
<keyword evidence="6 7" id="KW-0464">Manganese</keyword>
<dbReference type="CDD" id="cd07037">
    <property type="entry name" value="TPP_PYR_MenD"/>
    <property type="match status" value="1"/>
</dbReference>
<feature type="domain" description="Thiamine pyrophosphate enzyme TPP-binding" evidence="8">
    <location>
        <begin position="440"/>
        <end position="558"/>
    </location>
</feature>
<evidence type="ECO:0000256" key="6">
    <source>
        <dbReference type="ARBA" id="ARBA00023211"/>
    </source>
</evidence>
<dbReference type="GO" id="GO:0030145">
    <property type="term" value="F:manganese ion binding"/>
    <property type="evidence" value="ECO:0007669"/>
    <property type="project" value="UniProtKB-UniRule"/>
</dbReference>
<keyword evidence="2 7" id="KW-0808">Transferase</keyword>
<dbReference type="PANTHER" id="PTHR42916:SF1">
    <property type="entry name" value="PROTEIN PHYLLO, CHLOROPLASTIC"/>
    <property type="match status" value="1"/>
</dbReference>
<dbReference type="PIRSF" id="PIRSF004983">
    <property type="entry name" value="MenD"/>
    <property type="match status" value="1"/>
</dbReference>
<dbReference type="InterPro" id="IPR004433">
    <property type="entry name" value="MenaQ_synth_MenD"/>
</dbReference>
<dbReference type="SUPFAM" id="SSF52518">
    <property type="entry name" value="Thiamin diphosphate-binding fold (THDP-binding)"/>
    <property type="match status" value="2"/>
</dbReference>
<accession>A0A6G8Q0H1</accession>
<comment type="pathway">
    <text evidence="7">Quinol/quinone metabolism; 1,4-dihydroxy-2-naphthoate biosynthesis; 1,4-dihydroxy-2-naphthoate from chorismate: step 2/7.</text>
</comment>
<dbReference type="SUPFAM" id="SSF52467">
    <property type="entry name" value="DHS-like NAD/FAD-binding domain"/>
    <property type="match status" value="1"/>
</dbReference>
<keyword evidence="12" id="KW-1185">Reference proteome</keyword>
<dbReference type="NCBIfam" id="TIGR00173">
    <property type="entry name" value="menD"/>
    <property type="match status" value="1"/>
</dbReference>
<evidence type="ECO:0000313" key="12">
    <source>
        <dbReference type="Proteomes" id="UP000502706"/>
    </source>
</evidence>
<keyword evidence="4 7" id="KW-0460">Magnesium</keyword>
<dbReference type="UniPathway" id="UPA01057">
    <property type="reaction ID" value="UER00164"/>
</dbReference>
<keyword evidence="3 7" id="KW-0479">Metal-binding</keyword>
<dbReference type="AlphaFoldDB" id="A0A6G8Q0H1"/>
<dbReference type="Pfam" id="PF16582">
    <property type="entry name" value="TPP_enzyme_M_2"/>
    <property type="match status" value="1"/>
</dbReference>
<evidence type="ECO:0000313" key="11">
    <source>
        <dbReference type="EMBL" id="QIN79928.1"/>
    </source>
</evidence>
<dbReference type="InterPro" id="IPR032264">
    <property type="entry name" value="MenD_middle"/>
</dbReference>
<dbReference type="GO" id="GO:0030976">
    <property type="term" value="F:thiamine pyrophosphate binding"/>
    <property type="evidence" value="ECO:0007669"/>
    <property type="project" value="UniProtKB-UniRule"/>
</dbReference>
<evidence type="ECO:0000259" key="8">
    <source>
        <dbReference type="Pfam" id="PF02775"/>
    </source>
</evidence>
<evidence type="ECO:0000256" key="3">
    <source>
        <dbReference type="ARBA" id="ARBA00022723"/>
    </source>
</evidence>
<name>A0A6G8Q0H1_9ACTN</name>
<comment type="function">
    <text evidence="7">Catalyzes the thiamine diphosphate-dependent decarboxylation of 2-oxoglutarate and the subsequent addition of the resulting succinic semialdehyde-thiamine pyrophosphate anion to isochorismate to yield 2-succinyl-5-enolpyruvyl-6-hydroxy-3-cyclohexene-1-carboxylate (SEPHCHC).</text>
</comment>
<comment type="pathway">
    <text evidence="7">Quinol/quinone metabolism; menaquinone biosynthesis.</text>
</comment>
<dbReference type="InterPro" id="IPR012001">
    <property type="entry name" value="Thiamin_PyroP_enz_TPP-bd_dom"/>
</dbReference>
<keyword evidence="1 7" id="KW-0474">Menaquinone biosynthesis</keyword>
<dbReference type="CDD" id="cd02009">
    <property type="entry name" value="TPP_SHCHC_synthase"/>
    <property type="match status" value="1"/>
</dbReference>
<dbReference type="Gene3D" id="3.40.50.1220">
    <property type="entry name" value="TPP-binding domain"/>
    <property type="match status" value="1"/>
</dbReference>
<comment type="cofactor">
    <cofactor evidence="7">
        <name>Mg(2+)</name>
        <dbReference type="ChEBI" id="CHEBI:18420"/>
    </cofactor>
    <cofactor evidence="7">
        <name>Mn(2+)</name>
        <dbReference type="ChEBI" id="CHEBI:29035"/>
    </cofactor>
</comment>
<comment type="similarity">
    <text evidence="7">Belongs to the TPP enzyme family. MenD subfamily.</text>
</comment>
<dbReference type="EC" id="2.2.1.9" evidence="7"/>
<dbReference type="UniPathway" id="UPA00079"/>
<dbReference type="KEGG" id="rmar:GBA65_16930"/>
<reference evidence="11 12" key="1">
    <citation type="submission" date="2019-10" db="EMBL/GenBank/DDBJ databases">
        <title>Rubrobacter sp nov SCSIO 52915 isolated from a deep-sea sediment in the South China Sea.</title>
        <authorList>
            <person name="Chen R.W."/>
        </authorList>
    </citation>
    <scope>NUCLEOTIDE SEQUENCE [LARGE SCALE GENOMIC DNA]</scope>
    <source>
        <strain evidence="11 12">SCSIO 52915</strain>
    </source>
</reference>
<dbReference type="Pfam" id="PF02776">
    <property type="entry name" value="TPP_enzyme_N"/>
    <property type="match status" value="1"/>
</dbReference>
<evidence type="ECO:0000259" key="10">
    <source>
        <dbReference type="Pfam" id="PF16582"/>
    </source>
</evidence>
<evidence type="ECO:0000259" key="9">
    <source>
        <dbReference type="Pfam" id="PF02776"/>
    </source>
</evidence>
<feature type="domain" description="Thiamine pyrophosphate enzyme N-terminal TPP-binding" evidence="9">
    <location>
        <begin position="15"/>
        <end position="127"/>
    </location>
</feature>
<protein>
    <recommendedName>
        <fullName evidence="7">2-succinyl-5-enolpyruvyl-6-hydroxy-3-cyclohexene-1-carboxylate synthase</fullName>
        <shortName evidence="7">SEPHCHC synthase</shortName>
        <ecNumber evidence="7">2.2.1.9</ecNumber>
    </recommendedName>
    <alternativeName>
        <fullName evidence="7">Menaquinone biosynthesis protein MenD</fullName>
    </alternativeName>
</protein>
<sequence length="580" mass="61611">MTPKSATPALNRLWADLIVEELVRSGVGLFCVAPGSRSTPMVAALARNPKARSLVHFDERGTSFAALGYARATGAPAAWITTSGTAVANGLPAVVEASVDGVPMILLTADRPPELRQTGANQTIDQPDIFGDFVRWRFDLPAPDPEIDPAMVLTTMDQAVYRSRRSPSGPVHLNLMFREPFLPDGDDEPTGGPTSWRASARPYTRYAATRPAVDDAEVALVRDALGPVGRGLVVAGRLPSREQGEAVVGLAESLGWPLLPDVGSQVRLGPSSPNVVAHYDALLASEAFAGSHAPEAVLHVGGRALSKRLEKFLAAARPDPHVVVRENPFRLDPSHRVTHSVEADVAVFCASLGKAARKAPKDGWLSSWREASEGVGRTLDLLLPETAELTEPLVARLVSRHTPEGHGLVVGNSMPIRDLDTFATTDGAPLPVAANRGASGIDGTVATTAGFARGLGAPVTLVLGDLALLHDLNSLAMLRDLPVTVVVVNNDGGGIFSFLPVAGHGELFEPYFGTPQGVTFEAAASMFGLPYESPRTADEFVEAYRSSRARGGSTVIEVKTVREENLALHRELLAEVWKRL</sequence>
<dbReference type="PANTHER" id="PTHR42916">
    <property type="entry name" value="2-SUCCINYL-5-ENOLPYRUVYL-6-HYDROXY-3-CYCLOHEXENE-1-CARBOXYLATE SYNTHASE"/>
    <property type="match status" value="1"/>
</dbReference>
<evidence type="ECO:0000256" key="1">
    <source>
        <dbReference type="ARBA" id="ARBA00022428"/>
    </source>
</evidence>
<gene>
    <name evidence="7 11" type="primary">menD</name>
    <name evidence="11" type="ORF">GBA65_16930</name>
</gene>